<accession>A0A5S9Y1X5</accession>
<dbReference type="GO" id="GO:0005681">
    <property type="term" value="C:spliceosomal complex"/>
    <property type="evidence" value="ECO:0007669"/>
    <property type="project" value="UniProtKB-KW"/>
</dbReference>
<evidence type="ECO:0000259" key="8">
    <source>
        <dbReference type="PROSITE" id="PS50128"/>
    </source>
</evidence>
<evidence type="ECO:0000256" key="6">
    <source>
        <dbReference type="ARBA" id="ARBA00023242"/>
    </source>
</evidence>
<feature type="compositionally biased region" description="Pro residues" evidence="7">
    <location>
        <begin position="613"/>
        <end position="624"/>
    </location>
</feature>
<accession>A0A178UM43</accession>
<dbReference type="InterPro" id="IPR045146">
    <property type="entry name" value="SF3A1"/>
</dbReference>
<dbReference type="PANTHER" id="PTHR15316:SF1">
    <property type="entry name" value="SPLICING FACTOR 3A SUBUNIT 1"/>
    <property type="match status" value="1"/>
</dbReference>
<keyword evidence="4" id="KW-0677">Repeat</keyword>
<dbReference type="GO" id="GO:0003723">
    <property type="term" value="F:RNA binding"/>
    <property type="evidence" value="ECO:0007669"/>
    <property type="project" value="InterPro"/>
</dbReference>
<evidence type="ECO:0000256" key="1">
    <source>
        <dbReference type="ARBA" id="ARBA00004123"/>
    </source>
</evidence>
<dbReference type="AlphaFoldDB" id="A0A178UM43"/>
<sequence>MYTSMHKDLRSRQNNSNQVGADSESTRLVNIRNLAKIVNDSRFRSLSPDTPATHDAQDYLWPPSLDMPLLAPPVNFSHLPLGITFTRKELELIKLTAQFVAVYGKYFQRELTTRVVESPLFEFLKPTDSRNSFYTRIILGYQGVLMPSQKLKTKSEVFDGFSKLIAQVPVKDEDDVEMAMTDLHAYEYFANMSINDLRAPAPVKFAFLTRGVTFTRNELDTIKLTAQFVAVYGTLFRTELMKRVFISPKFDFFKSTDSKCSFYLRLVDGYSRVLRRSRKNGAGLGEVVVGFLKLLDQVVEKKDAVEMALTDLHALEFFANVDGGVLQPRPEQYHPMMPTVPPLIMPQLGSQFTQLQVPQPSCSPPVRMMSPPRPQNDLQSGQSNSNKAPASVAPIEPPPEIRSCVENTALIVSKNGLEIERKMMELSMNDARHRFVWSTDPYHAFYQLKLAEYRAQNQDRAHDIQPNVLRSFGFGFEFPEKEITLKELGIIKLTAQFMARYGMNFVQGLRKRVVGNPQFKFLESTNNSRFSFYNGLVIAYSRVLMPSKMLSKSDDCTATVVDGFLSCLQLEKREEGVDIDMIDLLDYFARLEDADYSANVPQPQHLSTQMQPPHTPETSPPLPLPLKNESSPVLADQHPDSSTIDDEWQVIDFTGQSLPDNVASLKDKTAGGIQIPANK</sequence>
<dbReference type="GO" id="GO:0005686">
    <property type="term" value="C:U2 snRNP"/>
    <property type="evidence" value="ECO:0007669"/>
    <property type="project" value="UniProtKB-ARBA"/>
</dbReference>
<evidence type="ECO:0000313" key="9">
    <source>
        <dbReference type="EMBL" id="CAA0401052.1"/>
    </source>
</evidence>
<keyword evidence="6" id="KW-0539">Nucleus</keyword>
<evidence type="ECO:0000313" key="10">
    <source>
        <dbReference type="EMBL" id="OAO94094.1"/>
    </source>
</evidence>
<evidence type="ECO:0000256" key="4">
    <source>
        <dbReference type="ARBA" id="ARBA00022737"/>
    </source>
</evidence>
<dbReference type="ExpressionAtlas" id="A0A178UM43">
    <property type="expression patterns" value="baseline and differential"/>
</dbReference>
<evidence type="ECO:0000256" key="2">
    <source>
        <dbReference type="ARBA" id="ARBA00022664"/>
    </source>
</evidence>
<feature type="domain" description="SURP motif" evidence="8">
    <location>
        <begin position="92"/>
        <end position="134"/>
    </location>
</feature>
<dbReference type="SMART" id="SM00648">
    <property type="entry name" value="SWAP"/>
    <property type="match status" value="4"/>
</dbReference>
<keyword evidence="3" id="KW-0747">Spliceosome</keyword>
<reference evidence="10" key="2">
    <citation type="submission" date="2016-03" db="EMBL/GenBank/DDBJ databases">
        <title>Full-length assembly of Arabidopsis thaliana Ler reveals the complement of translocations and inversions.</title>
        <authorList>
            <person name="Zapata L."/>
            <person name="Schneeberger K."/>
            <person name="Ossowski S."/>
        </authorList>
    </citation>
    <scope>NUCLEOTIDE SEQUENCE [LARGE SCALE GENOMIC DNA]</scope>
    <source>
        <tissue evidence="10">Leaf</tissue>
    </source>
</reference>
<dbReference type="Pfam" id="PF01805">
    <property type="entry name" value="Surp"/>
    <property type="match status" value="4"/>
</dbReference>
<dbReference type="EMBL" id="LUHQ01000005">
    <property type="protein sequence ID" value="OAO94094.1"/>
    <property type="molecule type" value="Genomic_DNA"/>
</dbReference>
<feature type="compositionally biased region" description="Basic and acidic residues" evidence="7">
    <location>
        <begin position="1"/>
        <end position="11"/>
    </location>
</feature>
<dbReference type="Proteomes" id="UP000078284">
    <property type="component" value="Chromosome 5"/>
</dbReference>
<evidence type="ECO:0000256" key="5">
    <source>
        <dbReference type="ARBA" id="ARBA00023187"/>
    </source>
</evidence>
<feature type="domain" description="SURP motif" evidence="8">
    <location>
        <begin position="490"/>
        <end position="533"/>
    </location>
</feature>
<dbReference type="Proteomes" id="UP000434276">
    <property type="component" value="Unassembled WGS sequence"/>
</dbReference>
<dbReference type="InterPro" id="IPR000061">
    <property type="entry name" value="Surp"/>
</dbReference>
<feature type="compositionally biased region" description="Polar residues" evidence="7">
    <location>
        <begin position="601"/>
        <end position="611"/>
    </location>
</feature>
<protein>
    <recommendedName>
        <fullName evidence="8">SURP motif domain-containing protein</fullName>
    </recommendedName>
</protein>
<evidence type="ECO:0000256" key="7">
    <source>
        <dbReference type="SAM" id="MobiDB-lite"/>
    </source>
</evidence>
<dbReference type="EMBL" id="CACSHJ010000096">
    <property type="protein sequence ID" value="CAA0401052.1"/>
    <property type="molecule type" value="Genomic_DNA"/>
</dbReference>
<feature type="region of interest" description="Disordered" evidence="7">
    <location>
        <begin position="601"/>
        <end position="645"/>
    </location>
</feature>
<organism evidence="10 11">
    <name type="scientific">Arabidopsis thaliana</name>
    <name type="common">Mouse-ear cress</name>
    <dbReference type="NCBI Taxonomy" id="3702"/>
    <lineage>
        <taxon>Eukaryota</taxon>
        <taxon>Viridiplantae</taxon>
        <taxon>Streptophyta</taxon>
        <taxon>Embryophyta</taxon>
        <taxon>Tracheophyta</taxon>
        <taxon>Spermatophyta</taxon>
        <taxon>Magnoliopsida</taxon>
        <taxon>eudicotyledons</taxon>
        <taxon>Gunneridae</taxon>
        <taxon>Pentapetalae</taxon>
        <taxon>rosids</taxon>
        <taxon>malvids</taxon>
        <taxon>Brassicales</taxon>
        <taxon>Brassicaceae</taxon>
        <taxon>Camelineae</taxon>
        <taxon>Arabidopsis</taxon>
    </lineage>
</organism>
<dbReference type="GO" id="GO:0045292">
    <property type="term" value="P:mRNA cis splicing, via spliceosome"/>
    <property type="evidence" value="ECO:0007669"/>
    <property type="project" value="InterPro"/>
</dbReference>
<feature type="region of interest" description="Disordered" evidence="7">
    <location>
        <begin position="356"/>
        <end position="399"/>
    </location>
</feature>
<dbReference type="FunFam" id="1.10.10.790:FF:000001">
    <property type="entry name" value="Splicing factor 3a, subunit 1"/>
    <property type="match status" value="2"/>
</dbReference>
<feature type="compositionally biased region" description="Polar residues" evidence="7">
    <location>
        <begin position="376"/>
        <end position="388"/>
    </location>
</feature>
<evidence type="ECO:0000313" key="11">
    <source>
        <dbReference type="Proteomes" id="UP000078284"/>
    </source>
</evidence>
<dbReference type="OrthoDB" id="1109984at2759"/>
<dbReference type="PANTHER" id="PTHR15316">
    <property type="entry name" value="SPLICEOSOME ASSOCIATED PROTEIN 114/SWAP SPLICING FACTOR-RELATED"/>
    <property type="match status" value="1"/>
</dbReference>
<dbReference type="Gene3D" id="1.10.10.790">
    <property type="entry name" value="Surp module"/>
    <property type="match status" value="4"/>
</dbReference>
<dbReference type="SUPFAM" id="SSF109905">
    <property type="entry name" value="Surp module (SWAP domain)"/>
    <property type="match status" value="4"/>
</dbReference>
<keyword evidence="2" id="KW-0507">mRNA processing</keyword>
<dbReference type="PROSITE" id="PS50128">
    <property type="entry name" value="SURP"/>
    <property type="match status" value="4"/>
</dbReference>
<proteinExistence type="predicted"/>
<feature type="domain" description="SURP motif" evidence="8">
    <location>
        <begin position="221"/>
        <end position="263"/>
    </location>
</feature>
<reference evidence="11" key="1">
    <citation type="journal article" date="2016" name="Proc. Natl. Acad. Sci. U.S.A.">
        <title>Chromosome-level assembly of Arabidopsis thaliana Ler reveals the extent of translocation and inversion polymorphisms.</title>
        <authorList>
            <person name="Zapata L."/>
            <person name="Ding J."/>
            <person name="Willing E.M."/>
            <person name="Hartwig B."/>
            <person name="Bezdan D."/>
            <person name="Jiao W.B."/>
            <person name="Patel V."/>
            <person name="Velikkakam James G."/>
            <person name="Koornneef M."/>
            <person name="Ossowski S."/>
            <person name="Schneeberger K."/>
        </authorList>
    </citation>
    <scope>NUCLEOTIDE SEQUENCE [LARGE SCALE GENOMIC DNA]</scope>
    <source>
        <strain evidence="11">cv. Landsberg erecta</strain>
    </source>
</reference>
<dbReference type="InterPro" id="IPR035967">
    <property type="entry name" value="SWAP/Surp_sf"/>
</dbReference>
<evidence type="ECO:0000313" key="12">
    <source>
        <dbReference type="Proteomes" id="UP000434276"/>
    </source>
</evidence>
<keyword evidence="5" id="KW-0508">mRNA splicing</keyword>
<gene>
    <name evidence="10" type="ordered locus">AXX17_At5g06100</name>
    <name evidence="9" type="ORF">C24_LOCUS21363</name>
</gene>
<feature type="domain" description="SURP motif" evidence="8">
    <location>
        <begin position="404"/>
        <end position="446"/>
    </location>
</feature>
<comment type="subcellular location">
    <subcellularLocation>
        <location evidence="1">Nucleus</location>
    </subcellularLocation>
</comment>
<name>A0A178UM43_ARATH</name>
<reference evidence="9 12" key="3">
    <citation type="submission" date="2019-12" db="EMBL/GenBank/DDBJ databases">
        <authorList>
            <person name="Jiao W.-B."/>
            <person name="Schneeberger K."/>
        </authorList>
    </citation>
    <scope>NUCLEOTIDE SEQUENCE [LARGE SCALE GENOMIC DNA]</scope>
    <source>
        <strain evidence="12">cv. C24</strain>
    </source>
</reference>
<dbReference type="FunFam" id="1.10.10.790:FF:000002">
    <property type="entry name" value="Splicing factor 3A subunit 1"/>
    <property type="match status" value="1"/>
</dbReference>
<feature type="region of interest" description="Disordered" evidence="7">
    <location>
        <begin position="1"/>
        <end position="24"/>
    </location>
</feature>
<evidence type="ECO:0000256" key="3">
    <source>
        <dbReference type="ARBA" id="ARBA00022728"/>
    </source>
</evidence>